<comment type="similarity">
    <text evidence="3">Belongs to the homoserine dehydrogenase family.</text>
</comment>
<dbReference type="PANTHER" id="PTHR43331">
    <property type="entry name" value="HOMOSERINE DEHYDROGENASE"/>
    <property type="match status" value="1"/>
</dbReference>
<dbReference type="InterPro" id="IPR016204">
    <property type="entry name" value="HDH"/>
</dbReference>
<dbReference type="GO" id="GO:0009088">
    <property type="term" value="P:threonine biosynthetic process"/>
    <property type="evidence" value="ECO:0007669"/>
    <property type="project" value="UniProtKB-UniPathway"/>
</dbReference>
<dbReference type="NCBIfam" id="NF004976">
    <property type="entry name" value="PRK06349.1"/>
    <property type="match status" value="1"/>
</dbReference>
<evidence type="ECO:0000256" key="7">
    <source>
        <dbReference type="ARBA" id="ARBA00022697"/>
    </source>
</evidence>
<evidence type="ECO:0000256" key="1">
    <source>
        <dbReference type="ARBA" id="ARBA00005056"/>
    </source>
</evidence>
<evidence type="ECO:0000256" key="4">
    <source>
        <dbReference type="ARBA" id="ARBA00013213"/>
    </source>
</evidence>
<keyword evidence="9" id="KW-0915">Sodium</keyword>
<reference evidence="16 18" key="1">
    <citation type="submission" date="2015-01" db="EMBL/GenBank/DDBJ databases">
        <title>Genome sequences of high lactate-tolerant strain Salinicoccus roseus W12 with industrial interest.</title>
        <authorList>
            <person name="Wang H."/>
            <person name="Yu B."/>
        </authorList>
    </citation>
    <scope>NUCLEOTIDE SEQUENCE [LARGE SCALE GENOMIC DNA]</scope>
    <source>
        <strain evidence="16 18">W12</strain>
    </source>
</reference>
<evidence type="ECO:0000256" key="3">
    <source>
        <dbReference type="ARBA" id="ARBA00006753"/>
    </source>
</evidence>
<name>A0A0C2DLN4_9STAP</name>
<keyword evidence="19" id="KW-1185">Reference proteome</keyword>
<evidence type="ECO:0000256" key="8">
    <source>
        <dbReference type="ARBA" id="ARBA00023002"/>
    </source>
</evidence>
<dbReference type="GO" id="GO:0009086">
    <property type="term" value="P:methionine biosynthetic process"/>
    <property type="evidence" value="ECO:0007669"/>
    <property type="project" value="UniProtKB-KW"/>
</dbReference>
<dbReference type="PIRSF" id="PIRSF000098">
    <property type="entry name" value="Homoser_dehydrog"/>
    <property type="match status" value="1"/>
</dbReference>
<reference evidence="17 19" key="4">
    <citation type="submission" date="2022-12" db="EMBL/GenBank/DDBJ databases">
        <title>Genome analysis and biological profiling of marine Salinicoccus roseus MOSEL-ME25.</title>
        <authorList>
            <person name="Mirza F.T."/>
            <person name="Xie Y."/>
            <person name="Shinwari Z.K."/>
        </authorList>
    </citation>
    <scope>NUCLEOTIDE SEQUENCE [LARGE SCALE GENOMIC DNA]</scope>
    <source>
        <strain evidence="17 19">MOSEL-ME25</strain>
    </source>
</reference>
<dbReference type="EMBL" id="JABEVU030000001">
    <property type="protein sequence ID" value="MDB0580136.1"/>
    <property type="molecule type" value="Genomic_DNA"/>
</dbReference>
<comment type="pathway">
    <text evidence="2">Amino-acid biosynthesis; L-methionine biosynthesis via de novo pathway; L-homoserine from L-aspartate: step 3/3.</text>
</comment>
<dbReference type="PANTHER" id="PTHR43331:SF1">
    <property type="entry name" value="HOMOSERINE DEHYDROGENASE"/>
    <property type="match status" value="1"/>
</dbReference>
<keyword evidence="10" id="KW-0486">Methionine biosynthesis</keyword>
<dbReference type="Gene3D" id="3.40.50.720">
    <property type="entry name" value="NAD(P)-binding Rossmann-like Domain"/>
    <property type="match status" value="1"/>
</dbReference>
<dbReference type="FunFam" id="3.30.360.10:FF:000005">
    <property type="entry name" value="Homoserine dehydrogenase"/>
    <property type="match status" value="1"/>
</dbReference>
<protein>
    <recommendedName>
        <fullName evidence="5">Homoserine dehydrogenase</fullName>
        <ecNumber evidence="4">1.1.1.3</ecNumber>
    </recommendedName>
</protein>
<feature type="domain" description="Homoserine dehydrogenase catalytic" evidence="14">
    <location>
        <begin position="134"/>
        <end position="312"/>
    </location>
</feature>
<dbReference type="UniPathway" id="UPA00050">
    <property type="reaction ID" value="UER00063"/>
</dbReference>
<evidence type="ECO:0000256" key="6">
    <source>
        <dbReference type="ARBA" id="ARBA00022605"/>
    </source>
</evidence>
<feature type="binding site" evidence="13">
    <location>
        <begin position="6"/>
        <end position="13"/>
    </location>
    <ligand>
        <name>NADP(+)</name>
        <dbReference type="ChEBI" id="CHEBI:58349"/>
    </ligand>
</feature>
<dbReference type="SUPFAM" id="SSF55347">
    <property type="entry name" value="Glyceraldehyde-3-phosphate dehydrogenase-like, C-terminal domain"/>
    <property type="match status" value="1"/>
</dbReference>
<keyword evidence="6" id="KW-0028">Amino-acid biosynthesis</keyword>
<dbReference type="RefSeq" id="WP_040105520.1">
    <property type="nucleotide sequence ID" value="NZ_JABEVU030000001.1"/>
</dbReference>
<dbReference type="GO" id="GO:0050661">
    <property type="term" value="F:NADP binding"/>
    <property type="evidence" value="ECO:0007669"/>
    <property type="project" value="InterPro"/>
</dbReference>
<dbReference type="Pfam" id="PF03447">
    <property type="entry name" value="NAD_binding_3"/>
    <property type="match status" value="1"/>
</dbReference>
<accession>A0A0C2DLN4</accession>
<dbReference type="EC" id="1.1.1.3" evidence="4"/>
<comment type="pathway">
    <text evidence="1">Amino-acid biosynthesis; L-threonine biosynthesis; L-threonine from L-aspartate: step 3/5.</text>
</comment>
<keyword evidence="8 17" id="KW-0560">Oxidoreductase</keyword>
<gene>
    <name evidence="17" type="ORF">F7P68_0006310</name>
    <name evidence="16" type="ORF">SN16_04975</name>
</gene>
<feature type="domain" description="Aspartate/homoserine dehydrogenase NAD-binding" evidence="15">
    <location>
        <begin position="7"/>
        <end position="126"/>
    </location>
</feature>
<dbReference type="Gene3D" id="3.30.360.10">
    <property type="entry name" value="Dihydrodipicolinate Reductase, domain 2"/>
    <property type="match status" value="1"/>
</dbReference>
<evidence type="ECO:0000256" key="2">
    <source>
        <dbReference type="ARBA" id="ARBA00005062"/>
    </source>
</evidence>
<dbReference type="Pfam" id="PF00742">
    <property type="entry name" value="Homoserine_dh"/>
    <property type="match status" value="1"/>
</dbReference>
<evidence type="ECO:0000313" key="16">
    <source>
        <dbReference type="EMBL" id="KIH70918.1"/>
    </source>
</evidence>
<proteinExistence type="inferred from homology"/>
<evidence type="ECO:0000256" key="10">
    <source>
        <dbReference type="ARBA" id="ARBA00023167"/>
    </source>
</evidence>
<dbReference type="Proteomes" id="UP000031546">
    <property type="component" value="Unassembled WGS sequence"/>
</dbReference>
<dbReference type="Gene3D" id="3.30.70.3100">
    <property type="match status" value="1"/>
</dbReference>
<evidence type="ECO:0000313" key="19">
    <source>
        <dbReference type="Proteomes" id="UP000527860"/>
    </source>
</evidence>
<evidence type="ECO:0000313" key="18">
    <source>
        <dbReference type="Proteomes" id="UP000031546"/>
    </source>
</evidence>
<keyword evidence="13" id="KW-0521">NADP</keyword>
<sequence>MNLAILGMGTVGCGVVEVLLMNKSKISGLMGEDVTISHVFVNNIDKERDVDLTDVKLTDDITDLYGADDIDAVIEVMGGMEDTRDILKKFLEKGIHVISANKDMLAKYIDELTEVANENDARLLYEASVAGGIPILHAIEHGLNANEIHKVMGILNGTTNYILTKMTNDGWDYEKALKESQDKGFAEADPTNDVGGFDAQRKIVLLSRLAYDRKVDIDEVPVTGINNVELKDIETAKKEGLILKLVGKSEFDDQGLSVEVAPVFLPSDHQLSSVGYEKNAVYVNGNAVGETMFYGPGAGGKETASAVVSDLINCWRNAGRKQFNLTPQQTASVKPSQSNHKYFIRFAAEADALEKHLAGLKVEYSVLDSGAETTVITSPIDPDQLEQLKQDQNFDIEAIYQVEGD</sequence>
<evidence type="ECO:0000256" key="12">
    <source>
        <dbReference type="PIRSR" id="PIRSR000098-1"/>
    </source>
</evidence>
<dbReference type="EMBL" id="JXII01000004">
    <property type="protein sequence ID" value="KIH70918.1"/>
    <property type="molecule type" value="Genomic_DNA"/>
</dbReference>
<feature type="binding site" evidence="13">
    <location>
        <position position="102"/>
    </location>
    <ligand>
        <name>NADPH</name>
        <dbReference type="ChEBI" id="CHEBI:57783"/>
    </ligand>
</feature>
<dbReference type="AlphaFoldDB" id="A0A0C2DLN4"/>
<feature type="binding site" evidence="13">
    <location>
        <position position="187"/>
    </location>
    <ligand>
        <name>L-homoserine</name>
        <dbReference type="ChEBI" id="CHEBI:57476"/>
    </ligand>
</feature>
<dbReference type="InterPro" id="IPR005106">
    <property type="entry name" value="Asp/hSer_DH_NAD-bd"/>
</dbReference>
<reference evidence="17" key="3">
    <citation type="submission" date="2020-04" db="EMBL/GenBank/DDBJ databases">
        <authorList>
            <person name="Tanveer F."/>
            <person name="Xie Y."/>
            <person name="Shinwari Z.K."/>
        </authorList>
    </citation>
    <scope>NUCLEOTIDE SEQUENCE</scope>
    <source>
        <strain evidence="17">MOSEL-ME25</strain>
    </source>
</reference>
<dbReference type="OrthoDB" id="9808167at2"/>
<reference evidence="19" key="2">
    <citation type="submission" date="2020-04" db="EMBL/GenBank/DDBJ databases">
        <title>Genome analysis and biological profiling of marine Cellulosimicrobium funkei MOSEL-ME6.</title>
        <authorList>
            <person name="Tanveer F."/>
            <person name="Xie Y."/>
            <person name="Shinwari Z.K."/>
        </authorList>
    </citation>
    <scope>NUCLEOTIDE SEQUENCE [LARGE SCALE GENOMIC DNA]</scope>
    <source>
        <strain evidence="19">MOSEL-ME25</strain>
    </source>
</reference>
<evidence type="ECO:0000256" key="9">
    <source>
        <dbReference type="ARBA" id="ARBA00023053"/>
    </source>
</evidence>
<dbReference type="SUPFAM" id="SSF51735">
    <property type="entry name" value="NAD(P)-binding Rossmann-fold domains"/>
    <property type="match status" value="1"/>
</dbReference>
<evidence type="ECO:0000256" key="5">
    <source>
        <dbReference type="ARBA" id="ARBA00013376"/>
    </source>
</evidence>
<dbReference type="InterPro" id="IPR001342">
    <property type="entry name" value="HDH_cat"/>
</dbReference>
<organism evidence="16 18">
    <name type="scientific">Salinicoccus roseus</name>
    <dbReference type="NCBI Taxonomy" id="45670"/>
    <lineage>
        <taxon>Bacteria</taxon>
        <taxon>Bacillati</taxon>
        <taxon>Bacillota</taxon>
        <taxon>Bacilli</taxon>
        <taxon>Bacillales</taxon>
        <taxon>Staphylococcaceae</taxon>
        <taxon>Salinicoccus</taxon>
    </lineage>
</organism>
<evidence type="ECO:0000259" key="14">
    <source>
        <dbReference type="Pfam" id="PF00742"/>
    </source>
</evidence>
<comment type="caution">
    <text evidence="16">The sequence shown here is derived from an EMBL/GenBank/DDBJ whole genome shotgun (WGS) entry which is preliminary data.</text>
</comment>
<evidence type="ECO:0000256" key="13">
    <source>
        <dbReference type="PIRSR" id="PIRSR000098-2"/>
    </source>
</evidence>
<dbReference type="STRING" id="45670.SN16_04975"/>
<dbReference type="GO" id="GO:0004412">
    <property type="term" value="F:homoserine dehydrogenase activity"/>
    <property type="evidence" value="ECO:0007669"/>
    <property type="project" value="UniProtKB-EC"/>
</dbReference>
<comment type="catalytic activity">
    <reaction evidence="11">
        <text>L-homoserine + NADP(+) = L-aspartate 4-semialdehyde + NADPH + H(+)</text>
        <dbReference type="Rhea" id="RHEA:15761"/>
        <dbReference type="ChEBI" id="CHEBI:15378"/>
        <dbReference type="ChEBI" id="CHEBI:57476"/>
        <dbReference type="ChEBI" id="CHEBI:57783"/>
        <dbReference type="ChEBI" id="CHEBI:58349"/>
        <dbReference type="ChEBI" id="CHEBI:537519"/>
        <dbReference type="EC" id="1.1.1.3"/>
    </reaction>
    <physiologicalReaction direction="right-to-left" evidence="11">
        <dbReference type="Rhea" id="RHEA:15763"/>
    </physiologicalReaction>
</comment>
<dbReference type="UniPathway" id="UPA00051">
    <property type="reaction ID" value="UER00465"/>
</dbReference>
<dbReference type="Proteomes" id="UP000527860">
    <property type="component" value="Unassembled WGS sequence"/>
</dbReference>
<keyword evidence="7" id="KW-0791">Threonine biosynthesis</keyword>
<feature type="active site" description="Proton donor" evidence="12">
    <location>
        <position position="202"/>
    </location>
</feature>
<evidence type="ECO:0000256" key="11">
    <source>
        <dbReference type="ARBA" id="ARBA00048841"/>
    </source>
</evidence>
<dbReference type="GeneID" id="77844900"/>
<evidence type="ECO:0000259" key="15">
    <source>
        <dbReference type="Pfam" id="PF03447"/>
    </source>
</evidence>
<dbReference type="InterPro" id="IPR036291">
    <property type="entry name" value="NAD(P)-bd_dom_sf"/>
</dbReference>
<evidence type="ECO:0000313" key="17">
    <source>
        <dbReference type="EMBL" id="MDB0580136.1"/>
    </source>
</evidence>